<dbReference type="SUPFAM" id="SSF54001">
    <property type="entry name" value="Cysteine proteinases"/>
    <property type="match status" value="1"/>
</dbReference>
<dbReference type="InterPro" id="IPR038765">
    <property type="entry name" value="Papain-like_cys_pep_sf"/>
</dbReference>
<feature type="transmembrane region" description="Helical" evidence="2">
    <location>
        <begin position="639"/>
        <end position="664"/>
    </location>
</feature>
<dbReference type="RefSeq" id="WP_263128643.1">
    <property type="nucleotide sequence ID" value="NZ_CP106856.1"/>
</dbReference>
<dbReference type="InterPro" id="IPR002931">
    <property type="entry name" value="Transglutaminase-like"/>
</dbReference>
<dbReference type="Gene3D" id="3.10.620.30">
    <property type="match status" value="1"/>
</dbReference>
<feature type="transmembrane region" description="Helical" evidence="2">
    <location>
        <begin position="245"/>
        <end position="265"/>
    </location>
</feature>
<dbReference type="SMART" id="SM00460">
    <property type="entry name" value="TGc"/>
    <property type="match status" value="1"/>
</dbReference>
<dbReference type="InterPro" id="IPR052901">
    <property type="entry name" value="Bact_TGase-like"/>
</dbReference>
<evidence type="ECO:0000313" key="4">
    <source>
        <dbReference type="EMBL" id="UYB37096.1"/>
    </source>
</evidence>
<dbReference type="InterPro" id="IPR001763">
    <property type="entry name" value="Rhodanese-like_dom"/>
</dbReference>
<evidence type="ECO:0000313" key="5">
    <source>
        <dbReference type="Proteomes" id="UP001063368"/>
    </source>
</evidence>
<dbReference type="PANTHER" id="PTHR42736">
    <property type="entry name" value="PROTEIN-GLUTAMINE GAMMA-GLUTAMYLTRANSFERASE"/>
    <property type="match status" value="1"/>
</dbReference>
<feature type="domain" description="Rhodanese" evidence="3">
    <location>
        <begin position="518"/>
        <end position="553"/>
    </location>
</feature>
<keyword evidence="5" id="KW-1185">Reference proteome</keyword>
<evidence type="ECO:0000256" key="2">
    <source>
        <dbReference type="SAM" id="Phobius"/>
    </source>
</evidence>
<dbReference type="EMBL" id="CP106856">
    <property type="protein sequence ID" value="UYB37096.1"/>
    <property type="molecule type" value="Genomic_DNA"/>
</dbReference>
<name>A0ABY6FV62_9MICC</name>
<feature type="transmembrane region" description="Helical" evidence="2">
    <location>
        <begin position="37"/>
        <end position="55"/>
    </location>
</feature>
<feature type="transmembrane region" description="Helical" evidence="2">
    <location>
        <begin position="144"/>
        <end position="166"/>
    </location>
</feature>
<keyword evidence="2" id="KW-0812">Transmembrane</keyword>
<reference evidence="4" key="1">
    <citation type="submission" date="2022-09" db="EMBL/GenBank/DDBJ databases">
        <authorList>
            <person name="Li D."/>
            <person name="Cheng J."/>
            <person name="Li Y."/>
        </authorList>
    </citation>
    <scope>NUCLEOTIDE SEQUENCE</scope>
    <source>
        <strain evidence="4">DL</strain>
    </source>
</reference>
<organism evidence="4 5">
    <name type="scientific">Arthrobacter koreensis</name>
    <dbReference type="NCBI Taxonomy" id="199136"/>
    <lineage>
        <taxon>Bacteria</taxon>
        <taxon>Bacillati</taxon>
        <taxon>Actinomycetota</taxon>
        <taxon>Actinomycetes</taxon>
        <taxon>Micrococcales</taxon>
        <taxon>Micrococcaceae</taxon>
        <taxon>Arthrobacter</taxon>
    </lineage>
</organism>
<protein>
    <submittedName>
        <fullName evidence="4">Transglutaminase-like domain-containing protein</fullName>
    </submittedName>
</protein>
<dbReference type="PANTHER" id="PTHR42736:SF1">
    <property type="entry name" value="PROTEIN-GLUTAMINE GAMMA-GLUTAMYLTRANSFERASE"/>
    <property type="match status" value="1"/>
</dbReference>
<feature type="transmembrane region" description="Helical" evidence="2">
    <location>
        <begin position="62"/>
        <end position="81"/>
    </location>
</feature>
<feature type="compositionally biased region" description="Low complexity" evidence="1">
    <location>
        <begin position="593"/>
        <end position="602"/>
    </location>
</feature>
<feature type="region of interest" description="Disordered" evidence="1">
    <location>
        <begin position="1"/>
        <end position="23"/>
    </location>
</feature>
<dbReference type="PROSITE" id="PS50206">
    <property type="entry name" value="RHODANESE_3"/>
    <property type="match status" value="1"/>
</dbReference>
<accession>A0ABY6FV62</accession>
<feature type="transmembrane region" description="Helical" evidence="2">
    <location>
        <begin position="173"/>
        <end position="192"/>
    </location>
</feature>
<gene>
    <name evidence="4" type="ORF">N9A08_05410</name>
</gene>
<sequence>MSTETPLRPRERNRPRPVRPAGTELLTPEATRRSLEAAALALLLTAGVLGFGPSFGGDARYLVAGLGGVVLGLGLAAAAVARRWGGWAIAGAAGGTYLVFGSALAAPVEAAAGVLPTPGSLRVLVLGLVFAWKDLLTVAPPVGTAGGMLVVPFLLSLLAALAAGLLAWRVRGAYWPALPILALFAAGIAFGTKDVPLPGLRALLLAAGLLVFLSYRRARAQSASAAPQAALGSAPARAARLRRRVYGAAVLAAAAALSLAAAPLLGTDLDRKVLRDTVEPPVDLFNFPSPLTDFRRYVKDNAETTLFTVQGLPEGQRVRLAAMDAYDGVVYNVSGQAAGGFARVGDAGTLGGGSADGEAATLQFEIRDYNGAWLPSGGDVRALRPGGDRARDIAAGLYHDAGTGTMLATAGVQSGDSYETAVVFPEEYDDAQLAQYGFAQTAMPRLQQDPPIIGAKAAEFAGEETTPIQRVRQLQQILATEGYFSNGKDGQTPSLPGHGAARMVSLLDAEQMVGDDEQYAVAMALMARKLGIPARVVMGFYPDWEELEGTPEKVEITGDDVHAWVEVEFERVGWVPFFPTPDEDNEPVPPQQQPKSTPKPQVLQPPPPPQEPAELPPDTAADPQDADEKDEDLWKSVSGFLRILGLASLPLVLLFGPLLLILAIKRRLRIKRRTSGGTAQRVAGGWREVLGAAADLGVMVSGRRTRRQDAAALGRAFPLGAEATAALARRADAGVFGPGDPTEEEVGAYWEDVEKVRVSLTGTAGFWQRQRARYSLRSLRLESRLASRPRPHGARRGWFAGLFGRLRGGASKVTRRSGAAQDPRGPLG</sequence>
<feature type="transmembrane region" description="Helical" evidence="2">
    <location>
        <begin position="87"/>
        <end position="106"/>
    </location>
</feature>
<keyword evidence="2" id="KW-0472">Membrane</keyword>
<evidence type="ECO:0000259" key="3">
    <source>
        <dbReference type="PROSITE" id="PS50206"/>
    </source>
</evidence>
<dbReference type="Pfam" id="PF01841">
    <property type="entry name" value="Transglut_core"/>
    <property type="match status" value="1"/>
</dbReference>
<dbReference type="Proteomes" id="UP001063368">
    <property type="component" value="Chromosome"/>
</dbReference>
<evidence type="ECO:0000256" key="1">
    <source>
        <dbReference type="SAM" id="MobiDB-lite"/>
    </source>
</evidence>
<feature type="compositionally biased region" description="Pro residues" evidence="1">
    <location>
        <begin position="603"/>
        <end position="615"/>
    </location>
</feature>
<feature type="region of interest" description="Disordered" evidence="1">
    <location>
        <begin position="576"/>
        <end position="631"/>
    </location>
</feature>
<feature type="transmembrane region" description="Helical" evidence="2">
    <location>
        <begin position="198"/>
        <end position="215"/>
    </location>
</feature>
<keyword evidence="2" id="KW-1133">Transmembrane helix</keyword>
<proteinExistence type="predicted"/>